<gene>
    <name evidence="1" type="ORF">STCU_12194</name>
</gene>
<sequence length="182" mass="19461">MATAEAGRRELSAVPVAVDDAPLPAEASAASHIGTEISLSLLACSQTLPVLVRVQFIRFPTMRWQCLHCRGETVPQAACPACGAEEAKCVFYVVLELSDGVDFVEAVAHGAVCESLFELSESVYAARFHADPSFEKTICTSLIGTPVLVWLLSLESGYSIVQCKHVNLSSFASTLLGVLENM</sequence>
<comment type="caution">
    <text evidence="1">The sequence shown here is derived from an EMBL/GenBank/DDBJ whole genome shotgun (WGS) entry which is preliminary data.</text>
</comment>
<keyword evidence="2" id="KW-1185">Reference proteome</keyword>
<proteinExistence type="predicted"/>
<name>S9UXJ0_9TRYP</name>
<dbReference type="Proteomes" id="UP000015354">
    <property type="component" value="Unassembled WGS sequence"/>
</dbReference>
<protein>
    <submittedName>
        <fullName evidence="1">Uncharacterized protein</fullName>
    </submittedName>
</protein>
<reference evidence="1 2" key="1">
    <citation type="journal article" date="2013" name="PLoS ONE">
        <title>Predicting the Proteins of Angomonas deanei, Strigomonas culicis and Their Respective Endosymbionts Reveals New Aspects of the Trypanosomatidae Family.</title>
        <authorList>
            <person name="Motta M.C."/>
            <person name="Martins A.C."/>
            <person name="de Souza S.S."/>
            <person name="Catta-Preta C.M."/>
            <person name="Silva R."/>
            <person name="Klein C.C."/>
            <person name="de Almeida L.G."/>
            <person name="de Lima Cunha O."/>
            <person name="Ciapina L.P."/>
            <person name="Brocchi M."/>
            <person name="Colabardini A.C."/>
            <person name="de Araujo Lima B."/>
            <person name="Machado C.R."/>
            <person name="de Almeida Soares C.M."/>
            <person name="Probst C.M."/>
            <person name="de Menezes C.B."/>
            <person name="Thompson C.E."/>
            <person name="Bartholomeu D.C."/>
            <person name="Gradia D.F."/>
            <person name="Pavoni D.P."/>
            <person name="Grisard E.C."/>
            <person name="Fantinatti-Garboggini F."/>
            <person name="Marchini F.K."/>
            <person name="Rodrigues-Luiz G.F."/>
            <person name="Wagner G."/>
            <person name="Goldman G.H."/>
            <person name="Fietto J.L."/>
            <person name="Elias M.C."/>
            <person name="Goldman M.H."/>
            <person name="Sagot M.F."/>
            <person name="Pereira M."/>
            <person name="Stoco P.H."/>
            <person name="de Mendonca-Neto R.P."/>
            <person name="Teixeira S.M."/>
            <person name="Maciel T.E."/>
            <person name="de Oliveira Mendes T.A."/>
            <person name="Urmenyi T.P."/>
            <person name="de Souza W."/>
            <person name="Schenkman S."/>
            <person name="de Vasconcelos A.T."/>
        </authorList>
    </citation>
    <scope>NUCLEOTIDE SEQUENCE [LARGE SCALE GENOMIC DNA]</scope>
</reference>
<dbReference type="AlphaFoldDB" id="S9UXJ0"/>
<dbReference type="SUPFAM" id="SSF50249">
    <property type="entry name" value="Nucleic acid-binding proteins"/>
    <property type="match status" value="1"/>
</dbReference>
<dbReference type="EMBL" id="ATMH01012333">
    <property type="protein sequence ID" value="EPY15255.1"/>
    <property type="molecule type" value="Genomic_DNA"/>
</dbReference>
<organism evidence="1 2">
    <name type="scientific">Strigomonas culicis</name>
    <dbReference type="NCBI Taxonomy" id="28005"/>
    <lineage>
        <taxon>Eukaryota</taxon>
        <taxon>Discoba</taxon>
        <taxon>Euglenozoa</taxon>
        <taxon>Kinetoplastea</taxon>
        <taxon>Metakinetoplastina</taxon>
        <taxon>Trypanosomatida</taxon>
        <taxon>Trypanosomatidae</taxon>
        <taxon>Strigomonadinae</taxon>
        <taxon>Strigomonas</taxon>
    </lineage>
</organism>
<dbReference type="OrthoDB" id="271963at2759"/>
<accession>S9UXJ0</accession>
<dbReference type="InterPro" id="IPR012340">
    <property type="entry name" value="NA-bd_OB-fold"/>
</dbReference>
<evidence type="ECO:0000313" key="1">
    <source>
        <dbReference type="EMBL" id="EPY15255.1"/>
    </source>
</evidence>
<evidence type="ECO:0000313" key="2">
    <source>
        <dbReference type="Proteomes" id="UP000015354"/>
    </source>
</evidence>